<keyword evidence="4" id="KW-1185">Reference proteome</keyword>
<evidence type="ECO:0000313" key="2">
    <source>
        <dbReference type="EMBL" id="MDW8517494.1"/>
    </source>
</evidence>
<reference evidence="2" key="3">
    <citation type="submission" date="2024-05" db="EMBL/GenBank/DDBJ databases">
        <title>Draft genomic sequences of Priestia flexa CCM isolated from the soil of an abandoned mine contaminated by free cyanide in the high Andean zone of Tacna, Peru.</title>
        <authorList>
            <person name="Caceda Quiroz C.J."/>
            <person name="Maraza Chooque G.J."/>
            <person name="Fora Quispe G.L."/>
            <person name="Carpio Mamani M."/>
        </authorList>
    </citation>
    <scope>NUCLEOTIDE SEQUENCE</scope>
    <source>
        <strain evidence="2">CCM</strain>
    </source>
</reference>
<dbReference type="InterPro" id="IPR009229">
    <property type="entry name" value="AgrD"/>
</dbReference>
<dbReference type="Proteomes" id="UP000664578">
    <property type="component" value="Unassembled WGS sequence"/>
</dbReference>
<protein>
    <submittedName>
        <fullName evidence="1">Cyclic lactone autoinducer peptide</fullName>
    </submittedName>
</protein>
<evidence type="ECO:0000313" key="4">
    <source>
        <dbReference type="Proteomes" id="UP001284771"/>
    </source>
</evidence>
<dbReference type="GeneID" id="93680873"/>
<dbReference type="NCBIfam" id="TIGR04223">
    <property type="entry name" value="quorum_AgrD"/>
    <property type="match status" value="1"/>
</dbReference>
<name>A0A8I1MHL7_9BACI</name>
<reference evidence="4" key="2">
    <citation type="submission" date="2023-07" db="EMBL/GenBank/DDBJ databases">
        <title>Draft genomic sequences of Priestia flexa CCM isolated from the soil of an abandoned mine contaminated by free cyanide in the high Andean zone of Tacna, Peru.</title>
        <authorList>
            <person name="Caceda Quiroz C.J."/>
            <person name="Maraza Chooque G.J."/>
            <person name="Fora Quispe G.L."/>
            <person name="Carpio Mamani M."/>
        </authorList>
    </citation>
    <scope>NUCLEOTIDE SEQUENCE [LARGE SCALE GENOMIC DNA]</scope>
    <source>
        <strain evidence="4">CCM</strain>
    </source>
</reference>
<evidence type="ECO:0000313" key="3">
    <source>
        <dbReference type="Proteomes" id="UP000664578"/>
    </source>
</evidence>
<reference evidence="1" key="1">
    <citation type="submission" date="2020-12" db="EMBL/GenBank/DDBJ databases">
        <title>PHA producing bacteria isolated from mangrove.</title>
        <authorList>
            <person name="Zheng W."/>
            <person name="Yu S."/>
            <person name="Huang Y."/>
        </authorList>
    </citation>
    <scope>NUCLEOTIDE SEQUENCE</scope>
    <source>
        <strain evidence="1">GN22-4</strain>
    </source>
</reference>
<dbReference type="AlphaFoldDB" id="A0A8I1MHL7"/>
<dbReference type="PROSITE" id="PS51257">
    <property type="entry name" value="PROKAR_LIPOPROTEIN"/>
    <property type="match status" value="1"/>
</dbReference>
<dbReference type="RefSeq" id="WP_119543731.1">
    <property type="nucleotide sequence ID" value="NZ_CANLXW010000042.1"/>
</dbReference>
<dbReference type="EMBL" id="JAWUZT010000050">
    <property type="protein sequence ID" value="MDW8517494.1"/>
    <property type="molecule type" value="Genomic_DNA"/>
</dbReference>
<dbReference type="EMBL" id="JAEMWV010000007">
    <property type="protein sequence ID" value="MBN8252864.1"/>
    <property type="molecule type" value="Genomic_DNA"/>
</dbReference>
<dbReference type="Proteomes" id="UP001284771">
    <property type="component" value="Unassembled WGS sequence"/>
</dbReference>
<comment type="caution">
    <text evidence="1">The sequence shown here is derived from an EMBL/GenBank/DDBJ whole genome shotgun (WGS) entry which is preliminary data.</text>
</comment>
<accession>A0A8I1MHL7</accession>
<organism evidence="1 3">
    <name type="scientific">Priestia flexa</name>
    <dbReference type="NCBI Taxonomy" id="86664"/>
    <lineage>
        <taxon>Bacteria</taxon>
        <taxon>Bacillati</taxon>
        <taxon>Bacillota</taxon>
        <taxon>Bacilli</taxon>
        <taxon>Bacillales</taxon>
        <taxon>Bacillaceae</taxon>
        <taxon>Priestia</taxon>
    </lineage>
</organism>
<evidence type="ECO:0000313" key="1">
    <source>
        <dbReference type="EMBL" id="MBN8252864.1"/>
    </source>
</evidence>
<gene>
    <name evidence="1" type="ORF">JF537_14900</name>
    <name evidence="2" type="ORF">RIB56_15305</name>
</gene>
<sequence>MKKYLYNFVAATGLFMTQATFTTSCFLGLYEPELPEDEDEELQ</sequence>
<proteinExistence type="predicted"/>